<dbReference type="InterPro" id="IPR029476">
    <property type="entry name" value="DNase_NucA_NucB"/>
</dbReference>
<keyword evidence="1" id="KW-0677">Repeat</keyword>
<proteinExistence type="predicted"/>
<comment type="caution">
    <text evidence="4">The sequence shown here is derived from an EMBL/GenBank/DDBJ whole genome shotgun (WGS) entry which is preliminary data.</text>
</comment>
<dbReference type="Pfam" id="PF25023">
    <property type="entry name" value="TEN_YD-shell"/>
    <property type="match status" value="1"/>
</dbReference>
<dbReference type="Gene3D" id="2.180.10.10">
    <property type="entry name" value="RHS repeat-associated core"/>
    <property type="match status" value="1"/>
</dbReference>
<protein>
    <submittedName>
        <fullName evidence="4">RHS repeat-associated core domain-containing protein</fullName>
    </submittedName>
</protein>
<organism evidence="4 5">
    <name type="scientific">Luteimonas endophytica</name>
    <dbReference type="NCBI Taxonomy" id="3042023"/>
    <lineage>
        <taxon>Bacteria</taxon>
        <taxon>Pseudomonadati</taxon>
        <taxon>Pseudomonadota</taxon>
        <taxon>Gammaproteobacteria</taxon>
        <taxon>Lysobacterales</taxon>
        <taxon>Lysobacteraceae</taxon>
        <taxon>Luteimonas</taxon>
    </lineage>
</organism>
<dbReference type="PANTHER" id="PTHR32305">
    <property type="match status" value="1"/>
</dbReference>
<evidence type="ECO:0000259" key="3">
    <source>
        <dbReference type="Pfam" id="PF25023"/>
    </source>
</evidence>
<gene>
    <name evidence="4" type="ORF">QFW77_15030</name>
</gene>
<evidence type="ECO:0000313" key="5">
    <source>
        <dbReference type="Proteomes" id="UP001156940"/>
    </source>
</evidence>
<name>A0ABT6JBU8_9GAMM</name>
<dbReference type="RefSeq" id="WP_280575587.1">
    <property type="nucleotide sequence ID" value="NZ_JARXRM010000043.1"/>
</dbReference>
<reference evidence="4 5" key="1">
    <citation type="submission" date="2023-04" db="EMBL/GenBank/DDBJ databases">
        <title>Luteimonas endophyticus RD2P54.</title>
        <authorList>
            <person name="Sun J.-Q."/>
        </authorList>
    </citation>
    <scope>NUCLEOTIDE SEQUENCE [LARGE SCALE GENOMIC DNA]</scope>
    <source>
        <strain evidence="4 5">RD2P54</strain>
    </source>
</reference>
<dbReference type="EMBL" id="JARXRM010000043">
    <property type="protein sequence ID" value="MDH5824290.1"/>
    <property type="molecule type" value="Genomic_DNA"/>
</dbReference>
<dbReference type="Proteomes" id="UP001156940">
    <property type="component" value="Unassembled WGS sequence"/>
</dbReference>
<accession>A0ABT6JBU8</accession>
<dbReference type="Pfam" id="PF14040">
    <property type="entry name" value="DNase_NucA_NucB"/>
    <property type="match status" value="1"/>
</dbReference>
<feature type="domain" description="Teneurin-like YD-shell" evidence="3">
    <location>
        <begin position="3"/>
        <end position="97"/>
    </location>
</feature>
<feature type="domain" description="Deoxyribonuclease NucA/NucB" evidence="2">
    <location>
        <begin position="225"/>
        <end position="292"/>
    </location>
</feature>
<dbReference type="InterPro" id="IPR022385">
    <property type="entry name" value="Rhs_assc_core"/>
</dbReference>
<evidence type="ECO:0000256" key="1">
    <source>
        <dbReference type="ARBA" id="ARBA00022737"/>
    </source>
</evidence>
<keyword evidence="5" id="KW-1185">Reference proteome</keyword>
<evidence type="ECO:0000259" key="2">
    <source>
        <dbReference type="Pfam" id="PF14040"/>
    </source>
</evidence>
<sequence length="299" mass="30632">MKYIHTDALGSVVAVTDQNRNVLERREYEPYGQQLTPVLADGPGYTGHVQDAATGLTYMQQRYYDPVIGGFLSVDPVSVDTTTVRNFCRYCYASNNPYKFTDPDGRESAQIHLDRDVRDFGSGRISKQEYFDNIGARAAGAGIGAAVVGGTIVAAPFAADAGVAVLANPGAVATATEIAAGAAGVTGTAGAVAKTITLSARAQGQAAIHARDAIAAGKPSVLTIARDGAGANRAASIGGMAKVPGKHLDEYPPAMFREGGAGASVRAISPADNMSAGACIGNACRGLADGARVRIEVGD</sequence>
<dbReference type="InterPro" id="IPR050708">
    <property type="entry name" value="T6SS_VgrG/RHS"/>
</dbReference>
<evidence type="ECO:0000313" key="4">
    <source>
        <dbReference type="EMBL" id="MDH5824290.1"/>
    </source>
</evidence>
<dbReference type="NCBIfam" id="TIGR03696">
    <property type="entry name" value="Rhs_assc_core"/>
    <property type="match status" value="1"/>
</dbReference>
<dbReference type="PANTHER" id="PTHR32305:SF15">
    <property type="entry name" value="PROTEIN RHSA-RELATED"/>
    <property type="match status" value="1"/>
</dbReference>
<dbReference type="InterPro" id="IPR056823">
    <property type="entry name" value="TEN-like_YD-shell"/>
</dbReference>